<dbReference type="EMBL" id="AMGX01000012">
    <property type="protein sequence ID" value="EXJ69069.1"/>
    <property type="molecule type" value="Genomic_DNA"/>
</dbReference>
<dbReference type="Pfam" id="PF13540">
    <property type="entry name" value="RCC1_2"/>
    <property type="match status" value="2"/>
</dbReference>
<dbReference type="InterPro" id="IPR051553">
    <property type="entry name" value="Ran_GTPase-activating"/>
</dbReference>
<name>W9XFB5_9EURO</name>
<evidence type="ECO:0000313" key="2">
    <source>
        <dbReference type="EMBL" id="EXJ69069.1"/>
    </source>
</evidence>
<dbReference type="InterPro" id="IPR000408">
    <property type="entry name" value="Reg_chr_condens"/>
</dbReference>
<accession>W9XFB5</accession>
<dbReference type="OrthoDB" id="5370059at2759"/>
<dbReference type="AlphaFoldDB" id="W9XFB5"/>
<dbReference type="InterPro" id="IPR009091">
    <property type="entry name" value="RCC1/BLIP-II"/>
</dbReference>
<reference evidence="2 3" key="1">
    <citation type="submission" date="2013-03" db="EMBL/GenBank/DDBJ databases">
        <title>The Genome Sequence of Cladophialophora psammophila CBS 110553.</title>
        <authorList>
            <consortium name="The Broad Institute Genomics Platform"/>
            <person name="Cuomo C."/>
            <person name="de Hoog S."/>
            <person name="Gorbushina A."/>
            <person name="Walker B."/>
            <person name="Young S.K."/>
            <person name="Zeng Q."/>
            <person name="Gargeya S."/>
            <person name="Fitzgerald M."/>
            <person name="Haas B."/>
            <person name="Abouelleil A."/>
            <person name="Allen A.W."/>
            <person name="Alvarado L."/>
            <person name="Arachchi H.M."/>
            <person name="Berlin A.M."/>
            <person name="Chapman S.B."/>
            <person name="Gainer-Dewar J."/>
            <person name="Goldberg J."/>
            <person name="Griggs A."/>
            <person name="Gujja S."/>
            <person name="Hansen M."/>
            <person name="Howarth C."/>
            <person name="Imamovic A."/>
            <person name="Ireland A."/>
            <person name="Larimer J."/>
            <person name="McCowan C."/>
            <person name="Murphy C."/>
            <person name="Pearson M."/>
            <person name="Poon T.W."/>
            <person name="Priest M."/>
            <person name="Roberts A."/>
            <person name="Saif S."/>
            <person name="Shea T."/>
            <person name="Sisk P."/>
            <person name="Sykes S."/>
            <person name="Wortman J."/>
            <person name="Nusbaum C."/>
            <person name="Birren B."/>
        </authorList>
    </citation>
    <scope>NUCLEOTIDE SEQUENCE [LARGE SCALE GENOMIC DNA]</scope>
    <source>
        <strain evidence="2 3">CBS 110553</strain>
    </source>
</reference>
<feature type="repeat" description="RCC1" evidence="1">
    <location>
        <begin position="22"/>
        <end position="99"/>
    </location>
</feature>
<organism evidence="2 3">
    <name type="scientific">Cladophialophora psammophila CBS 110553</name>
    <dbReference type="NCBI Taxonomy" id="1182543"/>
    <lineage>
        <taxon>Eukaryota</taxon>
        <taxon>Fungi</taxon>
        <taxon>Dikarya</taxon>
        <taxon>Ascomycota</taxon>
        <taxon>Pezizomycotina</taxon>
        <taxon>Eurotiomycetes</taxon>
        <taxon>Chaetothyriomycetidae</taxon>
        <taxon>Chaetothyriales</taxon>
        <taxon>Herpotrichiellaceae</taxon>
        <taxon>Cladophialophora</taxon>
    </lineage>
</organism>
<dbReference type="PROSITE" id="PS50012">
    <property type="entry name" value="RCC1_3"/>
    <property type="match status" value="2"/>
</dbReference>
<dbReference type="PANTHER" id="PTHR45982:SF1">
    <property type="entry name" value="REGULATOR OF CHROMOSOME CONDENSATION"/>
    <property type="match status" value="1"/>
</dbReference>
<dbReference type="eggNOG" id="KOG1426">
    <property type="taxonomic scope" value="Eukaryota"/>
</dbReference>
<keyword evidence="3" id="KW-1185">Reference proteome</keyword>
<dbReference type="RefSeq" id="XP_007746779.1">
    <property type="nucleotide sequence ID" value="XM_007748589.1"/>
</dbReference>
<dbReference type="STRING" id="1182543.W9XFB5"/>
<dbReference type="GeneID" id="19192706"/>
<dbReference type="PRINTS" id="PR00633">
    <property type="entry name" value="RCCNDNSATION"/>
</dbReference>
<protein>
    <submittedName>
        <fullName evidence="2">Uncharacterized protein</fullName>
    </submittedName>
</protein>
<dbReference type="PANTHER" id="PTHR45982">
    <property type="entry name" value="REGULATOR OF CHROMOSOME CONDENSATION"/>
    <property type="match status" value="1"/>
</dbReference>
<gene>
    <name evidence="2" type="ORF">A1O5_08004</name>
</gene>
<sequence length="428" mass="46017">MNTASRSNLAPNGDLALAASTPVMYAFGSNGSGQLGIGHTEDVSRPERCLFRTHKRGENSDHGLNFDRRNPVEGSAPAQVCDVKKLVAGGNHTLLLTTDGRLFIAGNTGMTRVVAEDIKSDCSVVFEEITDPFSTFGISRRNTGPRTVVTDIAATWGASFAVVDGKAIVGWGIGTKGELGLGPSVTSTNGQVKELFEVDSVSGRGEVVEILNIEGCVAHVIVLLSNGRVYGWGNCRKGQLGEQPRTEKIVWAPRSLGPVVDGEDLMPWMPERVMLGREYTVFVKTGRRPVVWGDIRFFDQKDLKWTAEEEDMMASGWSSIYILSRRLLDQSLQGAGRNDHGQLPPAGLPLVQTLAAGSEHCVALSENNEVIAWGWGEHGNCGEELDPRGNVVGRYNVVPLPKLDEDVVAKNVAAGCATSFVICGEKDG</sequence>
<evidence type="ECO:0000313" key="3">
    <source>
        <dbReference type="Proteomes" id="UP000019471"/>
    </source>
</evidence>
<evidence type="ECO:0000256" key="1">
    <source>
        <dbReference type="PROSITE-ProRule" id="PRU00235"/>
    </source>
</evidence>
<comment type="caution">
    <text evidence="2">The sequence shown here is derived from an EMBL/GenBank/DDBJ whole genome shotgun (WGS) entry which is preliminary data.</text>
</comment>
<dbReference type="Gene3D" id="2.130.10.30">
    <property type="entry name" value="Regulator of chromosome condensation 1/beta-lactamase-inhibitor protein II"/>
    <property type="match status" value="2"/>
</dbReference>
<proteinExistence type="predicted"/>
<dbReference type="Proteomes" id="UP000019471">
    <property type="component" value="Unassembled WGS sequence"/>
</dbReference>
<dbReference type="HOGENOM" id="CLU_005210_0_0_1"/>
<dbReference type="SUPFAM" id="SSF50985">
    <property type="entry name" value="RCC1/BLIP-II"/>
    <property type="match status" value="1"/>
</dbReference>
<feature type="repeat" description="RCC1" evidence="1">
    <location>
        <begin position="227"/>
        <end position="286"/>
    </location>
</feature>